<dbReference type="GO" id="GO:0006629">
    <property type="term" value="P:lipid metabolic process"/>
    <property type="evidence" value="ECO:0007669"/>
    <property type="project" value="InterPro"/>
</dbReference>
<protein>
    <submittedName>
        <fullName evidence="3">Fatty acid desaturase</fullName>
    </submittedName>
</protein>
<feature type="transmembrane region" description="Helical" evidence="1">
    <location>
        <begin position="12"/>
        <end position="30"/>
    </location>
</feature>
<dbReference type="AlphaFoldDB" id="A0A935CBQ5"/>
<dbReference type="InterPro" id="IPR012171">
    <property type="entry name" value="Fatty_acid_desaturase"/>
</dbReference>
<reference evidence="3" key="1">
    <citation type="submission" date="2021-01" db="EMBL/GenBank/DDBJ databases">
        <title>Marivirga aurantiaca sp. nov., isolated from intertidal surface sediments.</title>
        <authorList>
            <person name="Zhang M."/>
        </authorList>
    </citation>
    <scope>NUCLEOTIDE SEQUENCE</scope>
    <source>
        <strain evidence="3">S37H4</strain>
    </source>
</reference>
<dbReference type="RefSeq" id="WP_201431181.1">
    <property type="nucleotide sequence ID" value="NZ_JAEQBW010000004.1"/>
</dbReference>
<feature type="transmembrane region" description="Helical" evidence="1">
    <location>
        <begin position="36"/>
        <end position="56"/>
    </location>
</feature>
<evidence type="ECO:0000259" key="2">
    <source>
        <dbReference type="Pfam" id="PF00487"/>
    </source>
</evidence>
<dbReference type="EMBL" id="JAEQBW010000004">
    <property type="protein sequence ID" value="MBK6265498.1"/>
    <property type="molecule type" value="Genomic_DNA"/>
</dbReference>
<keyword evidence="1" id="KW-1133">Transmembrane helix</keyword>
<proteinExistence type="predicted"/>
<dbReference type="InterPro" id="IPR005804">
    <property type="entry name" value="FA_desaturase_dom"/>
</dbReference>
<feature type="transmembrane region" description="Helical" evidence="1">
    <location>
        <begin position="184"/>
        <end position="204"/>
    </location>
</feature>
<name>A0A935CBQ5_9BACT</name>
<feature type="transmembrane region" description="Helical" evidence="1">
    <location>
        <begin position="119"/>
        <end position="145"/>
    </location>
</feature>
<gene>
    <name evidence="3" type="ORF">JKA74_10655</name>
</gene>
<keyword evidence="1" id="KW-0472">Membrane</keyword>
<dbReference type="Pfam" id="PF00487">
    <property type="entry name" value="FA_desaturase"/>
    <property type="match status" value="1"/>
</dbReference>
<feature type="domain" description="Fatty acid desaturase" evidence="2">
    <location>
        <begin position="35"/>
        <end position="269"/>
    </location>
</feature>
<dbReference type="PANTHER" id="PTHR32100">
    <property type="entry name" value="OMEGA-6 FATTY ACID DESATURASE, CHLOROPLASTIC"/>
    <property type="match status" value="1"/>
</dbReference>
<evidence type="ECO:0000313" key="3">
    <source>
        <dbReference type="EMBL" id="MBK6265498.1"/>
    </source>
</evidence>
<evidence type="ECO:0000313" key="4">
    <source>
        <dbReference type="Proteomes" id="UP000611723"/>
    </source>
</evidence>
<feature type="transmembrane region" description="Helical" evidence="1">
    <location>
        <begin position="157"/>
        <end position="178"/>
    </location>
</feature>
<organism evidence="3 4">
    <name type="scientific">Marivirga aurantiaca</name>
    <dbReference type="NCBI Taxonomy" id="2802615"/>
    <lineage>
        <taxon>Bacteria</taxon>
        <taxon>Pseudomonadati</taxon>
        <taxon>Bacteroidota</taxon>
        <taxon>Cytophagia</taxon>
        <taxon>Cytophagales</taxon>
        <taxon>Marivirgaceae</taxon>
        <taxon>Marivirga</taxon>
    </lineage>
</organism>
<accession>A0A935CBQ5</accession>
<dbReference type="GO" id="GO:0016491">
    <property type="term" value="F:oxidoreductase activity"/>
    <property type="evidence" value="ECO:0007669"/>
    <property type="project" value="InterPro"/>
</dbReference>
<comment type="caution">
    <text evidence="3">The sequence shown here is derived from an EMBL/GenBank/DDBJ whole genome shotgun (WGS) entry which is preliminary data.</text>
</comment>
<keyword evidence="4" id="KW-1185">Reference proteome</keyword>
<dbReference type="Proteomes" id="UP000611723">
    <property type="component" value="Unassembled WGS sequence"/>
</dbReference>
<keyword evidence="1" id="KW-0812">Transmembrane</keyword>
<evidence type="ECO:0000256" key="1">
    <source>
        <dbReference type="SAM" id="Phobius"/>
    </source>
</evidence>
<sequence length="305" mass="35828">MLKNQSNDIKAMAIILWQVAFTFFALFVSFKGENLVWFLGQVLLAISIFQWFVIHHDLAHDSFFKTRVLNKIFGHISSIPTLIPFFSFKLAHHQHHVWTGWRDKDPSNPENYFKTPPSWIIRIVNFCWKFWIPLMSPVFVIQNFWNMPRLFRNFKSAVARAGIVLSIVLVFSIYVFLFAGFGKLMLECWLTAFILYMIFSDLVLMSQHTDIEWQTAGKKEVTSFQYAEQSNYTRTIIYPKPVSRFLFYNFDRHGLHHQNPSIPTYQLGSLPQTPHLNVGWWEWLKKAKSLSAFSLLYVTPKASKS</sequence>